<feature type="chain" id="PRO_5046452582" evidence="4">
    <location>
        <begin position="19"/>
        <end position="963"/>
    </location>
</feature>
<dbReference type="SUPFAM" id="SSF82895">
    <property type="entry name" value="TSP-1 type 1 repeat"/>
    <property type="match status" value="7"/>
</dbReference>
<keyword evidence="3" id="KW-1133">Transmembrane helix</keyword>
<keyword evidence="1" id="KW-0677">Repeat</keyword>
<dbReference type="SUPFAM" id="SSF53300">
    <property type="entry name" value="vWA-like"/>
    <property type="match status" value="1"/>
</dbReference>
<feature type="domain" description="VWFA" evidence="5">
    <location>
        <begin position="140"/>
        <end position="310"/>
    </location>
</feature>
<keyword evidence="6" id="KW-1185">Reference proteome</keyword>
<organism evidence="6 7">
    <name type="scientific">Hydra vulgaris</name>
    <name type="common">Hydra</name>
    <name type="synonym">Hydra attenuata</name>
    <dbReference type="NCBI Taxonomy" id="6087"/>
    <lineage>
        <taxon>Eukaryota</taxon>
        <taxon>Metazoa</taxon>
        <taxon>Cnidaria</taxon>
        <taxon>Hydrozoa</taxon>
        <taxon>Hydroidolina</taxon>
        <taxon>Anthoathecata</taxon>
        <taxon>Aplanulata</taxon>
        <taxon>Hydridae</taxon>
        <taxon>Hydra</taxon>
    </lineage>
</organism>
<accession>A0ABM4CNR4</accession>
<keyword evidence="3" id="KW-0812">Transmembrane</keyword>
<reference evidence="7" key="1">
    <citation type="submission" date="2025-08" db="UniProtKB">
        <authorList>
            <consortium name="RefSeq"/>
        </authorList>
    </citation>
    <scope>IDENTIFICATION</scope>
</reference>
<dbReference type="Pfam" id="PF13519">
    <property type="entry name" value="VWA_2"/>
    <property type="match status" value="1"/>
</dbReference>
<evidence type="ECO:0000313" key="7">
    <source>
        <dbReference type="RefSeq" id="XP_065663461.1"/>
    </source>
</evidence>
<dbReference type="CDD" id="cd00198">
    <property type="entry name" value="vWFA"/>
    <property type="match status" value="1"/>
</dbReference>
<feature type="signal peptide" evidence="4">
    <location>
        <begin position="1"/>
        <end position="18"/>
    </location>
</feature>
<evidence type="ECO:0000313" key="6">
    <source>
        <dbReference type="Proteomes" id="UP001652625"/>
    </source>
</evidence>
<dbReference type="Pfam" id="PF00090">
    <property type="entry name" value="TSP_1"/>
    <property type="match status" value="4"/>
</dbReference>
<protein>
    <submittedName>
        <fullName evidence="7">A disintegrin and metalloproteinase with thrombospondin motifs adt-1-like</fullName>
    </submittedName>
</protein>
<evidence type="ECO:0000256" key="3">
    <source>
        <dbReference type="SAM" id="Phobius"/>
    </source>
</evidence>
<dbReference type="SMART" id="SM00209">
    <property type="entry name" value="TSP1"/>
    <property type="match status" value="12"/>
</dbReference>
<dbReference type="InterPro" id="IPR000884">
    <property type="entry name" value="TSP1_rpt"/>
</dbReference>
<dbReference type="InterPro" id="IPR036383">
    <property type="entry name" value="TSP1_rpt_sf"/>
</dbReference>
<dbReference type="RefSeq" id="XP_065663461.1">
    <property type="nucleotide sequence ID" value="XM_065807389.1"/>
</dbReference>
<evidence type="ECO:0000256" key="2">
    <source>
        <dbReference type="ARBA" id="ARBA00023157"/>
    </source>
</evidence>
<dbReference type="InterPro" id="IPR002035">
    <property type="entry name" value="VWF_A"/>
</dbReference>
<keyword evidence="2" id="KW-1015">Disulfide bond</keyword>
<dbReference type="InterPro" id="IPR036465">
    <property type="entry name" value="vWFA_dom_sf"/>
</dbReference>
<proteinExistence type="predicted"/>
<feature type="transmembrane region" description="Helical" evidence="3">
    <location>
        <begin position="942"/>
        <end position="960"/>
    </location>
</feature>
<dbReference type="Proteomes" id="UP001652625">
    <property type="component" value="Chromosome 10"/>
</dbReference>
<dbReference type="PANTHER" id="PTHR22906:SF21">
    <property type="entry name" value="SEMA DOMAIN-CONTAINING PROTEIN"/>
    <property type="match status" value="1"/>
</dbReference>
<dbReference type="GeneID" id="136085817"/>
<evidence type="ECO:0000256" key="1">
    <source>
        <dbReference type="ARBA" id="ARBA00022737"/>
    </source>
</evidence>
<keyword evidence="3" id="KW-0472">Membrane</keyword>
<sequence length="963" mass="104327">MKYLIGFYFTSLLTSSIAQILTQWTSFSDCLATCNTANSIRIRVRLCTPSNLCQGISLFDTTPCNTQYSCPDYRLDDWGTWSSCSESCRATESNPTRVRTRSYCLSNSTSAYQCTTDTIVSYEPCNTVACTTVKSCSKINFAFVFVLDSSSSVNNQDWMDEKASVLSFVNSSAFGVNPNVDVAVVNFGSTAKVEADCGTFRSYSTFEYFMNNLKPLGGGTAIHGGLTTAEAVLQRCQKLNMNPVIVLFTDGFENIDTNIDINIAKETRIKSKALLVAGAVNEYKKDEIDRITSYIINGQNVSYDYFATNFTFLLSGFNLYNLVIAKNQCETQGQWTTWTTWGNCSQVCGVTGNMQRSRSCVNPITSKIQEDCELDGNKANFDYMTCFQPCASFSEWSSWGECSASCRLDSGPPTTSRLRTCLPGLGSCIGSSSETQECNTNTPCQGIISSWGAWGQCSATCQLTSTLPTQQRSRTCFGATLSGNCDGQSTVDSQTCSVGIYCPGTISDWSSWGACSSICNNLVNIPFQTRSRSCIGFSTWDPMYMGCPGITRSDQQPCNVNVGCSGSYGAWSGWSSCSETCQSNLAANPFQTQSRPCLGATFGGSCVGPSSQTMACNSRVPCPGVLSDWSTWGACSASCQLDYTLPTQTSTRTCFRATFGGNCNGQTLTQTKNCNAQVYCPGTMSDWNPWGACSSACNNLVNIPFQTRSRSCISYSTWDPKYTGCPGITTSDQRTCNVNVDCSGKYGAWSAWGACSESCQSNPNVFPSQTQTRQCLGATLNGGCPGTGFQTQNCNSGVPCPGFISAWGEWGACSASCQLSFTSPTLTRNRQCFGATFNGNCNGAALIDTLNCNEQVSCPGYLTDWTSWSICLATCQQTVDQSNFSYRSRKCVNASFTGDCGGALLTDQTLCVKNVPCPVSGTWSHWYTSSANSRVNIIQSSLVYLVVLVVLCMHLFSHLFKHI</sequence>
<dbReference type="Gene3D" id="2.20.100.10">
    <property type="entry name" value="Thrombospondin type-1 (TSP1) repeat"/>
    <property type="match status" value="12"/>
</dbReference>
<dbReference type="InterPro" id="IPR052065">
    <property type="entry name" value="Compl_asym_regulator"/>
</dbReference>
<evidence type="ECO:0000259" key="5">
    <source>
        <dbReference type="SMART" id="SM00327"/>
    </source>
</evidence>
<dbReference type="Gene3D" id="3.40.50.410">
    <property type="entry name" value="von Willebrand factor, type A domain"/>
    <property type="match status" value="1"/>
</dbReference>
<dbReference type="PANTHER" id="PTHR22906">
    <property type="entry name" value="PROPERDIN"/>
    <property type="match status" value="1"/>
</dbReference>
<evidence type="ECO:0000256" key="4">
    <source>
        <dbReference type="SAM" id="SignalP"/>
    </source>
</evidence>
<name>A0ABM4CNR4_HYDVU</name>
<keyword evidence="4" id="KW-0732">Signal</keyword>
<dbReference type="SMART" id="SM00327">
    <property type="entry name" value="VWA"/>
    <property type="match status" value="1"/>
</dbReference>
<gene>
    <name evidence="7" type="primary">LOC136085817</name>
</gene>